<dbReference type="NCBIfam" id="NF047622">
    <property type="entry name" value="SptSoretCytCDesul"/>
    <property type="match status" value="1"/>
</dbReference>
<dbReference type="Proteomes" id="UP000063964">
    <property type="component" value="Chromosome"/>
</dbReference>
<dbReference type="InterPro" id="IPR006311">
    <property type="entry name" value="TAT_signal"/>
</dbReference>
<evidence type="ECO:0000313" key="2">
    <source>
        <dbReference type="EMBL" id="AMD93053.1"/>
    </source>
</evidence>
<keyword evidence="1" id="KW-0408">Iron</keyword>
<dbReference type="STRING" id="888061.AXF15_08065"/>
<evidence type="ECO:0000256" key="1">
    <source>
        <dbReference type="ARBA" id="ARBA00023014"/>
    </source>
</evidence>
<dbReference type="OrthoDB" id="5430146at2"/>
<dbReference type="KEGG" id="doa:AXF15_08065"/>
<dbReference type="AlphaFoldDB" id="A0A0X8JQJ0"/>
<keyword evidence="1" id="KW-0411">Iron-sulfur</keyword>
<dbReference type="GO" id="GO:0051536">
    <property type="term" value="F:iron-sulfur cluster binding"/>
    <property type="evidence" value="ECO:0007669"/>
    <property type="project" value="UniProtKB-KW"/>
</dbReference>
<proteinExistence type="predicted"/>
<accession>A0A0X8JQJ0</accession>
<dbReference type="SUPFAM" id="SSF48695">
    <property type="entry name" value="Multiheme cytochromes"/>
    <property type="match status" value="1"/>
</dbReference>
<reference evidence="3" key="1">
    <citation type="submission" date="2016-02" db="EMBL/GenBank/DDBJ databases">
        <authorList>
            <person name="Holder M.E."/>
            <person name="Ajami N.J."/>
            <person name="Petrosino J.F."/>
        </authorList>
    </citation>
    <scope>NUCLEOTIDE SEQUENCE [LARGE SCALE GENOMIC DNA]</scope>
    <source>
        <strain evidence="3">DSM 12838</strain>
    </source>
</reference>
<gene>
    <name evidence="2" type="ORF">AXF15_08065</name>
</gene>
<dbReference type="InterPro" id="IPR036280">
    <property type="entry name" value="Multihaem_cyt_sf"/>
</dbReference>
<evidence type="ECO:0000313" key="3">
    <source>
        <dbReference type="Proteomes" id="UP000063964"/>
    </source>
</evidence>
<protein>
    <recommendedName>
        <fullName evidence="4">Split-Soret cytochrome c</fullName>
    </recommendedName>
</protein>
<keyword evidence="1" id="KW-0479">Metal-binding</keyword>
<dbReference type="Pfam" id="PF09719">
    <property type="entry name" value="C_GCAxxG_C_C"/>
    <property type="match status" value="1"/>
</dbReference>
<name>A0A0X8JQJ0_9BACT</name>
<dbReference type="EMBL" id="CP014230">
    <property type="protein sequence ID" value="AMD93053.1"/>
    <property type="molecule type" value="Genomic_DNA"/>
</dbReference>
<organism evidence="2 3">
    <name type="scientific">Desulfomicrobium orale DSM 12838</name>
    <dbReference type="NCBI Taxonomy" id="888061"/>
    <lineage>
        <taxon>Bacteria</taxon>
        <taxon>Pseudomonadati</taxon>
        <taxon>Thermodesulfobacteriota</taxon>
        <taxon>Desulfovibrionia</taxon>
        <taxon>Desulfovibrionales</taxon>
        <taxon>Desulfomicrobiaceae</taxon>
        <taxon>Desulfomicrobium</taxon>
    </lineage>
</organism>
<dbReference type="InterPro" id="IPR010181">
    <property type="entry name" value="CGCAxxGCC_motif"/>
</dbReference>
<dbReference type="RefSeq" id="WP_066605741.1">
    <property type="nucleotide sequence ID" value="NZ_CP014230.1"/>
</dbReference>
<evidence type="ECO:0008006" key="4">
    <source>
        <dbReference type="Google" id="ProtNLM"/>
    </source>
</evidence>
<sequence>MSLTRRAMLGALGGLAVGGTVASVVGTGIAAAPENASPAKTGRFEQVGGDFGWKPHKLDARVCAPVAYDGYWHKGYACGYGTFYGIIGMLGEQYGAPYNQFPFTMLEANKGGISDWGTICGALYGAVAAFALFWPRKERNAMVDELFRWYEKTKLPIYNPGDAAKGVKGEIPSNASESVLCHISVARWCYEHKKENGSKERSERCGRITADVTTKAIEIINAKIDAGESWKGAYPKQESVAYCGECHSKGKDADIQKGNMDCTPCHGGSEHVQNKFKDHP</sequence>
<keyword evidence="3" id="KW-1185">Reference proteome</keyword>
<dbReference type="PROSITE" id="PS51318">
    <property type="entry name" value="TAT"/>
    <property type="match status" value="1"/>
</dbReference>